<protein>
    <recommendedName>
        <fullName evidence="3">ParB/Sulfiredoxin domain-containing protein</fullName>
    </recommendedName>
</protein>
<evidence type="ECO:0008006" key="3">
    <source>
        <dbReference type="Google" id="ProtNLM"/>
    </source>
</evidence>
<evidence type="ECO:0000313" key="2">
    <source>
        <dbReference type="Proteomes" id="UP000002505"/>
    </source>
</evidence>
<evidence type="ECO:0000313" key="1">
    <source>
        <dbReference type="EMBL" id="ACL41920.1"/>
    </source>
</evidence>
<dbReference type="RefSeq" id="WP_012622937.1">
    <property type="nucleotide sequence ID" value="NC_011879.1"/>
</dbReference>
<keyword evidence="1" id="KW-0614">Plasmid</keyword>
<gene>
    <name evidence="1" type="ordered locus">Achl_3969</name>
</gene>
<dbReference type="SUPFAM" id="SSF110849">
    <property type="entry name" value="ParB/Sulfiredoxin"/>
    <property type="match status" value="1"/>
</dbReference>
<name>B8HHM3_PSECP</name>
<dbReference type="Gene3D" id="3.90.1530.10">
    <property type="entry name" value="Conserved hypothetical protein from pyrococcus furiosus pfu- 392566-001, ParB domain"/>
    <property type="match status" value="1"/>
</dbReference>
<proteinExistence type="predicted"/>
<accession>B8HHM3</accession>
<dbReference type="AlphaFoldDB" id="B8HHM3"/>
<dbReference type="KEGG" id="ach:Achl_3969"/>
<sequence length="144" mass="16007">MNTTRQPRGIPAGGQFAPNIRTAPIITLGQDIADTDIDHYFDGGVDDIVLAPWVADGIFPSYYEGYWRDLPVEEIDPRGLRRTQKRLLRKHLERAARGAEPEGGDVPWIVRYKGAAYVVDGHHRIANAVHNGCQKVSVHVVELG</sequence>
<reference evidence="1" key="1">
    <citation type="submission" date="2009-01" db="EMBL/GenBank/DDBJ databases">
        <title>Complete sequence of plasmid1 of Arthrobacter chlorophenolicus A6.</title>
        <authorList>
            <consortium name="US DOE Joint Genome Institute"/>
            <person name="Lucas S."/>
            <person name="Copeland A."/>
            <person name="Lapidus A."/>
            <person name="Glavina del Rio T."/>
            <person name="Tice H."/>
            <person name="Bruce D."/>
            <person name="Goodwin L."/>
            <person name="Pitluck S."/>
            <person name="Goltsman E."/>
            <person name="Clum A."/>
            <person name="Larimer F."/>
            <person name="Land M."/>
            <person name="Hauser L."/>
            <person name="Kyrpides N."/>
            <person name="Mikhailova N."/>
            <person name="Jansson J."/>
            <person name="Richardson P."/>
        </authorList>
    </citation>
    <scope>NUCLEOTIDE SEQUENCE [LARGE SCALE GENOMIC DNA]</scope>
    <source>
        <strain evidence="1">A6</strain>
        <plasmid evidence="1">pACHL01</plasmid>
    </source>
</reference>
<dbReference type="OrthoDB" id="3727774at2"/>
<dbReference type="InterPro" id="IPR036086">
    <property type="entry name" value="ParB/Sulfiredoxin_sf"/>
</dbReference>
<keyword evidence="2" id="KW-1185">Reference proteome</keyword>
<geneLocation type="plasmid" evidence="1 2">
    <name>pACHL01</name>
</geneLocation>
<dbReference type="HOGENOM" id="CLU_1792486_0_0_11"/>
<dbReference type="Proteomes" id="UP000002505">
    <property type="component" value="Plasmid pACHL01"/>
</dbReference>
<organism evidence="1 2">
    <name type="scientific">Pseudarthrobacter chlorophenolicus (strain ATCC 700700 / DSM 12829 / CIP 107037 / JCM 12360 / KCTC 9906 / NCIMB 13794 / A6)</name>
    <name type="common">Arthrobacter chlorophenolicus</name>
    <dbReference type="NCBI Taxonomy" id="452863"/>
    <lineage>
        <taxon>Bacteria</taxon>
        <taxon>Bacillati</taxon>
        <taxon>Actinomycetota</taxon>
        <taxon>Actinomycetes</taxon>
        <taxon>Micrococcales</taxon>
        <taxon>Micrococcaceae</taxon>
        <taxon>Pseudarthrobacter</taxon>
    </lineage>
</organism>
<dbReference type="EMBL" id="CP001342">
    <property type="protein sequence ID" value="ACL41920.1"/>
    <property type="molecule type" value="Genomic_DNA"/>
</dbReference>